<protein>
    <submittedName>
        <fullName evidence="1">Uncharacterized protein</fullName>
    </submittedName>
</protein>
<reference evidence="1" key="2">
    <citation type="journal article" date="2015" name="Data Brief">
        <title>Shoot transcriptome of the giant reed, Arundo donax.</title>
        <authorList>
            <person name="Barrero R.A."/>
            <person name="Guerrero F.D."/>
            <person name="Moolhuijzen P."/>
            <person name="Goolsby J.A."/>
            <person name="Tidwell J."/>
            <person name="Bellgard S.E."/>
            <person name="Bellgard M.I."/>
        </authorList>
    </citation>
    <scope>NUCLEOTIDE SEQUENCE</scope>
    <source>
        <tissue evidence="1">Shoot tissue taken approximately 20 cm above the soil surface</tissue>
    </source>
</reference>
<proteinExistence type="predicted"/>
<dbReference type="EMBL" id="GBRH01205294">
    <property type="protein sequence ID" value="JAD92601.1"/>
    <property type="molecule type" value="Transcribed_RNA"/>
</dbReference>
<organism evidence="1">
    <name type="scientific">Arundo donax</name>
    <name type="common">Giant reed</name>
    <name type="synonym">Donax arundinaceus</name>
    <dbReference type="NCBI Taxonomy" id="35708"/>
    <lineage>
        <taxon>Eukaryota</taxon>
        <taxon>Viridiplantae</taxon>
        <taxon>Streptophyta</taxon>
        <taxon>Embryophyta</taxon>
        <taxon>Tracheophyta</taxon>
        <taxon>Spermatophyta</taxon>
        <taxon>Magnoliopsida</taxon>
        <taxon>Liliopsida</taxon>
        <taxon>Poales</taxon>
        <taxon>Poaceae</taxon>
        <taxon>PACMAD clade</taxon>
        <taxon>Arundinoideae</taxon>
        <taxon>Arundineae</taxon>
        <taxon>Arundo</taxon>
    </lineage>
</organism>
<dbReference type="AlphaFoldDB" id="A0A0A9DXW8"/>
<reference evidence="1" key="1">
    <citation type="submission" date="2014-09" db="EMBL/GenBank/DDBJ databases">
        <authorList>
            <person name="Magalhaes I.L.F."/>
            <person name="Oliveira U."/>
            <person name="Santos F.R."/>
            <person name="Vidigal T.H.D.A."/>
            <person name="Brescovit A.D."/>
            <person name="Santos A.J."/>
        </authorList>
    </citation>
    <scope>NUCLEOTIDE SEQUENCE</scope>
    <source>
        <tissue evidence="1">Shoot tissue taken approximately 20 cm above the soil surface</tissue>
    </source>
</reference>
<evidence type="ECO:0000313" key="1">
    <source>
        <dbReference type="EMBL" id="JAD92601.1"/>
    </source>
</evidence>
<name>A0A0A9DXW8_ARUDO</name>
<accession>A0A0A9DXW8</accession>
<sequence length="76" mass="8324">MNNWAAAGATRQMLRNNATKSFRCSAIRSSSSFPILLSASRCPLYTGSYDICTRTTSKIRPKCSSCFSDGAFIMLT</sequence>